<evidence type="ECO:0000313" key="12">
    <source>
        <dbReference type="Proteomes" id="UP000054321"/>
    </source>
</evidence>
<dbReference type="Proteomes" id="UP000054321">
    <property type="component" value="Unassembled WGS sequence"/>
</dbReference>
<feature type="compositionally biased region" description="Polar residues" evidence="8">
    <location>
        <begin position="160"/>
        <end position="177"/>
    </location>
</feature>
<feature type="transmembrane region" description="Helical" evidence="9">
    <location>
        <begin position="517"/>
        <end position="542"/>
    </location>
</feature>
<keyword evidence="4 9" id="KW-0812">Transmembrane</keyword>
<dbReference type="InParanoid" id="A0A0C3CZC8"/>
<feature type="domain" description="Amino acid transporter transmembrane" evidence="10">
    <location>
        <begin position="257"/>
        <end position="638"/>
    </location>
</feature>
<evidence type="ECO:0000256" key="8">
    <source>
        <dbReference type="SAM" id="MobiDB-lite"/>
    </source>
</evidence>
<feature type="transmembrane region" description="Helical" evidence="9">
    <location>
        <begin position="562"/>
        <end position="582"/>
    </location>
</feature>
<feature type="transmembrane region" description="Helical" evidence="9">
    <location>
        <begin position="285"/>
        <end position="310"/>
    </location>
</feature>
<keyword evidence="3" id="KW-0813">Transport</keyword>
<evidence type="ECO:0000256" key="5">
    <source>
        <dbReference type="ARBA" id="ARBA00022970"/>
    </source>
</evidence>
<feature type="transmembrane region" description="Helical" evidence="9">
    <location>
        <begin position="391"/>
        <end position="416"/>
    </location>
</feature>
<keyword evidence="7 9" id="KW-0472">Membrane</keyword>
<evidence type="ECO:0000256" key="2">
    <source>
        <dbReference type="ARBA" id="ARBA00008066"/>
    </source>
</evidence>
<evidence type="ECO:0000256" key="1">
    <source>
        <dbReference type="ARBA" id="ARBA00004141"/>
    </source>
</evidence>
<comment type="similarity">
    <text evidence="2">Belongs to the amino acid/polyamine transporter 2 family.</text>
</comment>
<feature type="compositionally biased region" description="Basic and acidic residues" evidence="8">
    <location>
        <begin position="47"/>
        <end position="59"/>
    </location>
</feature>
<dbReference type="GO" id="GO:0005302">
    <property type="term" value="F:L-tyrosine transmembrane transporter activity"/>
    <property type="evidence" value="ECO:0007669"/>
    <property type="project" value="EnsemblFungi"/>
</dbReference>
<keyword evidence="5" id="KW-0029">Amino-acid transport</keyword>
<reference evidence="11 12" key="1">
    <citation type="submission" date="2014-04" db="EMBL/GenBank/DDBJ databases">
        <authorList>
            <consortium name="DOE Joint Genome Institute"/>
            <person name="Kuo A."/>
            <person name="Martino E."/>
            <person name="Perotto S."/>
            <person name="Kohler A."/>
            <person name="Nagy L.G."/>
            <person name="Floudas D."/>
            <person name="Copeland A."/>
            <person name="Barry K.W."/>
            <person name="Cichocki N."/>
            <person name="Veneault-Fourrey C."/>
            <person name="LaButti K."/>
            <person name="Lindquist E.A."/>
            <person name="Lipzen A."/>
            <person name="Lundell T."/>
            <person name="Morin E."/>
            <person name="Murat C."/>
            <person name="Sun H."/>
            <person name="Tunlid A."/>
            <person name="Henrissat B."/>
            <person name="Grigoriev I.V."/>
            <person name="Hibbett D.S."/>
            <person name="Martin F."/>
            <person name="Nordberg H.P."/>
            <person name="Cantor M.N."/>
            <person name="Hua S.X."/>
        </authorList>
    </citation>
    <scope>NUCLEOTIDE SEQUENCE [LARGE SCALE GENOMIC DNA]</scope>
    <source>
        <strain evidence="11 12">Zn</strain>
    </source>
</reference>
<dbReference type="GO" id="GO:0015824">
    <property type="term" value="P:proline transport"/>
    <property type="evidence" value="ECO:0007669"/>
    <property type="project" value="EnsemblFungi"/>
</dbReference>
<dbReference type="PANTHER" id="PTHR22950">
    <property type="entry name" value="AMINO ACID TRANSPORTER"/>
    <property type="match status" value="1"/>
</dbReference>
<feature type="transmembrane region" description="Helical" evidence="9">
    <location>
        <begin position="588"/>
        <end position="608"/>
    </location>
</feature>
<evidence type="ECO:0000313" key="11">
    <source>
        <dbReference type="EMBL" id="KIM95022.1"/>
    </source>
</evidence>
<evidence type="ECO:0000256" key="3">
    <source>
        <dbReference type="ARBA" id="ARBA00022448"/>
    </source>
</evidence>
<feature type="transmembrane region" description="Helical" evidence="9">
    <location>
        <begin position="363"/>
        <end position="384"/>
    </location>
</feature>
<feature type="transmembrane region" description="Helical" evidence="9">
    <location>
        <begin position="620"/>
        <end position="642"/>
    </location>
</feature>
<evidence type="ECO:0000259" key="10">
    <source>
        <dbReference type="Pfam" id="PF01490"/>
    </source>
</evidence>
<dbReference type="Pfam" id="PF01490">
    <property type="entry name" value="Aa_trans"/>
    <property type="match status" value="1"/>
</dbReference>
<evidence type="ECO:0000256" key="6">
    <source>
        <dbReference type="ARBA" id="ARBA00022989"/>
    </source>
</evidence>
<dbReference type="GO" id="GO:0015188">
    <property type="term" value="F:L-isoleucine transmembrane transporter activity"/>
    <property type="evidence" value="ECO:0007669"/>
    <property type="project" value="EnsemblFungi"/>
</dbReference>
<dbReference type="FunCoup" id="A0A0C3CZC8">
    <property type="interactions" value="365"/>
</dbReference>
<evidence type="ECO:0000256" key="7">
    <source>
        <dbReference type="ARBA" id="ARBA00023136"/>
    </source>
</evidence>
<dbReference type="EMBL" id="KN832888">
    <property type="protein sequence ID" value="KIM95022.1"/>
    <property type="molecule type" value="Genomic_DNA"/>
</dbReference>
<evidence type="ECO:0000256" key="9">
    <source>
        <dbReference type="SAM" id="Phobius"/>
    </source>
</evidence>
<dbReference type="GO" id="GO:0007034">
    <property type="term" value="P:vacuolar transport"/>
    <property type="evidence" value="ECO:0007669"/>
    <property type="project" value="EnsemblFungi"/>
</dbReference>
<dbReference type="GO" id="GO:0015186">
    <property type="term" value="F:L-glutamine transmembrane transporter activity"/>
    <property type="evidence" value="ECO:0007669"/>
    <property type="project" value="EnsemblFungi"/>
</dbReference>
<gene>
    <name evidence="11" type="ORF">OIDMADRAFT_134616</name>
</gene>
<dbReference type="PANTHER" id="PTHR22950:SF692">
    <property type="entry name" value="TRANSMEMBRANE AMINO ACID TRANSPORTER FAMILY PROTEIN"/>
    <property type="match status" value="1"/>
</dbReference>
<sequence length="651" mass="70980">MPRNPTTWDEYQYGSSPRGSVSSIGDRSVHFSEVGGSPPVDSAYRQSPHDEEEHDEGSGLRRRRSSVTMHLHALAQVGGVNSIENFARSWTRAAGFLEVTPRRHSFVLSTDQDTDREDEEAITYGRIDTEHRRLPRTSLLRPHLEGSGPEGAIDDDSLSPPVTNDPSTSNQLSQNGSEGKRLGSEMAGGGAHLTTPLVGSYGTSYGTINSIWSESSMTHAGHLWRQQQARRTDGESEPIIVKEVEQDGKVVLVVAGQSTLPQTIFNSTNVLIGVGLLSLPMGIKYAGWICGMVFLLLSAVVTAYTAGLLAKCMDVDASLITFADLAFVSYGQKARIATSVLFSLELLAACVALVVLFADTLNLLIPGVGINNWKIICGLLLIPLNFAPLRLLSVTSIVGIFSCFCIVLIVFIDGFIKPDSPGSLREPAQTYLFPENWLTLPISFGLLMSPWGGHAVFPNIYRDMRHPVKYKKAVAVTFTFTYLLDTATAAAGVLMFGDAVTTEITANLLRTPGYPPFLTYLMSIFIGIIPLTKVPLAARPIVSTLETLLLPQSSSPHTIHKIIIRLLVTFTFITIAIVFPYFDSIMAFMGSSLCFTICVILPVLFYLKIFGSEVPRWEKVMNYVLVGISTVLAIVGTVWAFLPLEVVRGEG</sequence>
<dbReference type="OrthoDB" id="655540at2759"/>
<feature type="compositionally biased region" description="Polar residues" evidence="8">
    <location>
        <begin position="1"/>
        <end position="25"/>
    </location>
</feature>
<keyword evidence="6 9" id="KW-1133">Transmembrane helix</keyword>
<dbReference type="STRING" id="913774.A0A0C3CZC8"/>
<dbReference type="HOGENOM" id="CLU_009646_8_1_1"/>
<dbReference type="GO" id="GO:0000329">
    <property type="term" value="C:fungal-type vacuole membrane"/>
    <property type="evidence" value="ECO:0007669"/>
    <property type="project" value="EnsemblFungi"/>
</dbReference>
<proteinExistence type="inferred from homology"/>
<dbReference type="GO" id="GO:0090513">
    <property type="term" value="P:L-histidine transmembrane import into vacuole"/>
    <property type="evidence" value="ECO:0007669"/>
    <property type="project" value="EnsemblFungi"/>
</dbReference>
<feature type="transmembrane region" description="Helical" evidence="9">
    <location>
        <begin position="336"/>
        <end position="357"/>
    </location>
</feature>
<organism evidence="11 12">
    <name type="scientific">Oidiodendron maius (strain Zn)</name>
    <dbReference type="NCBI Taxonomy" id="913774"/>
    <lineage>
        <taxon>Eukaryota</taxon>
        <taxon>Fungi</taxon>
        <taxon>Dikarya</taxon>
        <taxon>Ascomycota</taxon>
        <taxon>Pezizomycotina</taxon>
        <taxon>Leotiomycetes</taxon>
        <taxon>Leotiomycetes incertae sedis</taxon>
        <taxon>Myxotrichaceae</taxon>
        <taxon>Oidiodendron</taxon>
    </lineage>
</organism>
<comment type="subcellular location">
    <subcellularLocation>
        <location evidence="1">Membrane</location>
        <topology evidence="1">Multi-pass membrane protein</topology>
    </subcellularLocation>
</comment>
<name>A0A0C3CZC8_OIDMZ</name>
<protein>
    <recommendedName>
        <fullName evidence="10">Amino acid transporter transmembrane domain-containing protein</fullName>
    </recommendedName>
</protein>
<keyword evidence="12" id="KW-1185">Reference proteome</keyword>
<dbReference type="GO" id="GO:0005290">
    <property type="term" value="F:L-histidine transmembrane transporter activity"/>
    <property type="evidence" value="ECO:0007669"/>
    <property type="project" value="EnsemblFungi"/>
</dbReference>
<dbReference type="AlphaFoldDB" id="A0A0C3CZC8"/>
<feature type="transmembrane region" description="Helical" evidence="9">
    <location>
        <begin position="473"/>
        <end position="497"/>
    </location>
</feature>
<feature type="region of interest" description="Disordered" evidence="8">
    <location>
        <begin position="108"/>
        <end position="189"/>
    </location>
</feature>
<feature type="region of interest" description="Disordered" evidence="8">
    <location>
        <begin position="1"/>
        <end position="65"/>
    </location>
</feature>
<feature type="transmembrane region" description="Helical" evidence="9">
    <location>
        <begin position="436"/>
        <end position="461"/>
    </location>
</feature>
<reference evidence="12" key="2">
    <citation type="submission" date="2015-01" db="EMBL/GenBank/DDBJ databases">
        <title>Evolutionary Origins and Diversification of the Mycorrhizal Mutualists.</title>
        <authorList>
            <consortium name="DOE Joint Genome Institute"/>
            <consortium name="Mycorrhizal Genomics Consortium"/>
            <person name="Kohler A."/>
            <person name="Kuo A."/>
            <person name="Nagy L.G."/>
            <person name="Floudas D."/>
            <person name="Copeland A."/>
            <person name="Barry K.W."/>
            <person name="Cichocki N."/>
            <person name="Veneault-Fourrey C."/>
            <person name="LaButti K."/>
            <person name="Lindquist E.A."/>
            <person name="Lipzen A."/>
            <person name="Lundell T."/>
            <person name="Morin E."/>
            <person name="Murat C."/>
            <person name="Riley R."/>
            <person name="Ohm R."/>
            <person name="Sun H."/>
            <person name="Tunlid A."/>
            <person name="Henrissat B."/>
            <person name="Grigoriev I.V."/>
            <person name="Hibbett D.S."/>
            <person name="Martin F."/>
        </authorList>
    </citation>
    <scope>NUCLEOTIDE SEQUENCE [LARGE SCALE GENOMIC DNA]</scope>
    <source>
        <strain evidence="12">Zn</strain>
    </source>
</reference>
<accession>A0A0C3CZC8</accession>
<evidence type="ECO:0000256" key="4">
    <source>
        <dbReference type="ARBA" id="ARBA00022692"/>
    </source>
</evidence>
<feature type="compositionally biased region" description="Acidic residues" evidence="8">
    <location>
        <begin position="112"/>
        <end position="121"/>
    </location>
</feature>
<dbReference type="InterPro" id="IPR013057">
    <property type="entry name" value="AA_transpt_TM"/>
</dbReference>